<dbReference type="InterPro" id="IPR036397">
    <property type="entry name" value="RNaseH_sf"/>
</dbReference>
<dbReference type="PANTHER" id="PTHR35004">
    <property type="entry name" value="TRANSPOSASE RV3428C-RELATED"/>
    <property type="match status" value="1"/>
</dbReference>
<dbReference type="GO" id="GO:0015074">
    <property type="term" value="P:DNA integration"/>
    <property type="evidence" value="ECO:0007669"/>
    <property type="project" value="InterPro"/>
</dbReference>
<dbReference type="PANTHER" id="PTHR35004:SF6">
    <property type="entry name" value="TRANSPOSASE"/>
    <property type="match status" value="1"/>
</dbReference>
<evidence type="ECO:0000256" key="1">
    <source>
        <dbReference type="ARBA" id="ARBA00009277"/>
    </source>
</evidence>
<organism evidence="3 4">
    <name type="scientific">Breznakia blatticola</name>
    <dbReference type="NCBI Taxonomy" id="1754012"/>
    <lineage>
        <taxon>Bacteria</taxon>
        <taxon>Bacillati</taxon>
        <taxon>Bacillota</taxon>
        <taxon>Erysipelotrichia</taxon>
        <taxon>Erysipelotrichales</taxon>
        <taxon>Erysipelotrichaceae</taxon>
        <taxon>Breznakia</taxon>
    </lineage>
</organism>
<dbReference type="OrthoDB" id="3193769at2"/>
<comment type="similarity">
    <text evidence="1">Belongs to the transposase IS21/IS408/IS1162 family.</text>
</comment>
<evidence type="ECO:0000259" key="2">
    <source>
        <dbReference type="PROSITE" id="PS50994"/>
    </source>
</evidence>
<dbReference type="SUPFAM" id="SSF53098">
    <property type="entry name" value="Ribonuclease H-like"/>
    <property type="match status" value="1"/>
</dbReference>
<keyword evidence="4" id="KW-1185">Reference proteome</keyword>
<dbReference type="Proteomes" id="UP000294743">
    <property type="component" value="Unassembled WGS sequence"/>
</dbReference>
<name>A0A4V3G623_9FIRM</name>
<protein>
    <submittedName>
        <fullName evidence="3">Transposase</fullName>
    </submittedName>
</protein>
<proteinExistence type="inferred from homology"/>
<dbReference type="AlphaFoldDB" id="A0A4V3G623"/>
<dbReference type="InterPro" id="IPR001584">
    <property type="entry name" value="Integrase_cat-core"/>
</dbReference>
<dbReference type="RefSeq" id="WP_134171439.1">
    <property type="nucleotide sequence ID" value="NZ_SODD01000082.1"/>
</dbReference>
<dbReference type="Pfam" id="PF22483">
    <property type="entry name" value="Mu-transpos_C_2"/>
    <property type="match status" value="1"/>
</dbReference>
<dbReference type="Gene3D" id="3.30.420.10">
    <property type="entry name" value="Ribonuclease H-like superfamily/Ribonuclease H"/>
    <property type="match status" value="1"/>
</dbReference>
<dbReference type="NCBIfam" id="NF033546">
    <property type="entry name" value="transpos_IS21"/>
    <property type="match status" value="1"/>
</dbReference>
<sequence length="406" mass="47635">MSISKTSNERKEVKGVKINISEYARQNNISWNTAKRRLTSGSYRRKRKINKKSKLDDYMEIIEVKLTNYNCSATAIYYFIKEKGYTGSLSLVIKQVSKMKAKLHKKATLRVETTPGLQAQVDWKETVTLRTKDKEEYTINIFLYVLSYSKFKYIELTVDRTQKTLFTCMKHAIEYCGGSPEEIWFDNMKTVVDSHDINTNEVKFNDKFIQFAKDCQFKAIACKPYRPCTKGIAENVAKLMNRLQVYNDEFEDYDELNAIVKRLNTNLNLEVSQATNRVCVELFEENEKEYLAKINLDHLNFKPNVEIRKVSNESMVMYENAKYSVPTEYLHELVEVQRKDNQLYIHYKGKEIACHTISTKRFNYRKNDLTEIVKTTFPNASEASIEQKVEERLQGYDCFGKARKRK</sequence>
<feature type="domain" description="Integrase catalytic" evidence="2">
    <location>
        <begin position="111"/>
        <end position="287"/>
    </location>
</feature>
<dbReference type="GO" id="GO:0003676">
    <property type="term" value="F:nucleic acid binding"/>
    <property type="evidence" value="ECO:0007669"/>
    <property type="project" value="InterPro"/>
</dbReference>
<comment type="caution">
    <text evidence="3">The sequence shown here is derived from an EMBL/GenBank/DDBJ whole genome shotgun (WGS) entry which is preliminary data.</text>
</comment>
<dbReference type="InterPro" id="IPR054353">
    <property type="entry name" value="IstA-like_C"/>
</dbReference>
<accession>A0A4V3G623</accession>
<dbReference type="InterPro" id="IPR012337">
    <property type="entry name" value="RNaseH-like_sf"/>
</dbReference>
<reference evidence="3 4" key="1">
    <citation type="submission" date="2019-03" db="EMBL/GenBank/DDBJ databases">
        <title>Genomic Encyclopedia of Type Strains, Phase IV (KMG-IV): sequencing the most valuable type-strain genomes for metagenomic binning, comparative biology and taxonomic classification.</title>
        <authorList>
            <person name="Goeker M."/>
        </authorList>
    </citation>
    <scope>NUCLEOTIDE SEQUENCE [LARGE SCALE GENOMIC DNA]</scope>
    <source>
        <strain evidence="3 4">DSM 28867</strain>
    </source>
</reference>
<dbReference type="PROSITE" id="PS50994">
    <property type="entry name" value="INTEGRASE"/>
    <property type="match status" value="1"/>
</dbReference>
<evidence type="ECO:0000313" key="3">
    <source>
        <dbReference type="EMBL" id="TDW07920.1"/>
    </source>
</evidence>
<evidence type="ECO:0000313" key="4">
    <source>
        <dbReference type="Proteomes" id="UP000294743"/>
    </source>
</evidence>
<gene>
    <name evidence="3" type="ORF">EDD63_1824</name>
</gene>
<dbReference type="EMBL" id="SODD01000082">
    <property type="protein sequence ID" value="TDW07920.1"/>
    <property type="molecule type" value="Genomic_DNA"/>
</dbReference>